<evidence type="ECO:0000313" key="5">
    <source>
        <dbReference type="EMBL" id="ODB95805.1"/>
    </source>
</evidence>
<keyword evidence="6" id="KW-1185">Reference proteome</keyword>
<dbReference type="SUPFAM" id="SSF56235">
    <property type="entry name" value="N-terminal nucleophile aminohydrolases (Ntn hydrolases)"/>
    <property type="match status" value="1"/>
</dbReference>
<dbReference type="InterPro" id="IPR051792">
    <property type="entry name" value="GGT_bact"/>
</dbReference>
<evidence type="ECO:0000256" key="4">
    <source>
        <dbReference type="ARBA" id="ARBA00023145"/>
    </source>
</evidence>
<comment type="caution">
    <text evidence="5">The sequence shown here is derived from an EMBL/GenBank/DDBJ whole genome shotgun (WGS) entry which is preliminary data.</text>
</comment>
<evidence type="ECO:0000256" key="3">
    <source>
        <dbReference type="ARBA" id="ARBA00022801"/>
    </source>
</evidence>
<dbReference type="Gene3D" id="3.60.20.40">
    <property type="match status" value="1"/>
</dbReference>
<dbReference type="RefSeq" id="WP_069024109.1">
    <property type="nucleotide sequence ID" value="NZ_LVJZ01000003.1"/>
</dbReference>
<dbReference type="GO" id="GO:0016740">
    <property type="term" value="F:transferase activity"/>
    <property type="evidence" value="ECO:0007669"/>
    <property type="project" value="UniProtKB-KW"/>
</dbReference>
<dbReference type="EMBL" id="LVJZ01000003">
    <property type="protein sequence ID" value="ODB95805.1"/>
    <property type="molecule type" value="Genomic_DNA"/>
</dbReference>
<keyword evidence="4" id="KW-0865">Zymogen</keyword>
<evidence type="ECO:0000313" key="6">
    <source>
        <dbReference type="Proteomes" id="UP000094849"/>
    </source>
</evidence>
<sequence length="515" mass="56184">MKRLNGVVAAGHSETANAAVEILKAGGNAFDAVIAAMLAACVAEPVLASPGGGGFLTARAEGRSPQVYDFFAHTPKRKQPLEDLDFYPIEANFGTARQTFHIGLGSIATPGFIRGLFLIHQHHCRLPLSELFQPAITLAREGVVLNHFQSLITQIIGPILRATPAVMSLNESPANPGQLITEGELHRQPDLADFFDALQHEGERLFYNGEAGQQLVRDCKTQGGLLQMEDLNDYQVILRAPLQLNYRGTELFTNPLPSLGGTLVAFSLGLMAENSSQTSTSDPESSLRQLARCMKLTQQVRQERFDSMAQILNPDIAKAYHRQMDNGGLSTRGTTQISIADTQGNLASMTLSNGEGCGYIIPQSGIMMNNMLGEEDLNPGGFNHWQENSRLASMMSPTLIIERNGDALVTGSGGSNRIRSAVLQIILNHIDHHMPLDAAVSKPRIHYENGLLSIEPGYDEAACHALLDEFPEQQLWKRKNLFFGGAHSVILKSNGILEGSGDERRGGVWRQLFNR</sequence>
<dbReference type="STRING" id="1818881.A3196_02980"/>
<reference evidence="5 6" key="1">
    <citation type="submission" date="2016-03" db="EMBL/GenBank/DDBJ databases">
        <title>Chemosynthetic sulphur-oxidizing symbionts of marine invertebrate animals are capable of nitrogen fixation.</title>
        <authorList>
            <person name="Petersen J.M."/>
            <person name="Kemper A."/>
            <person name="Gruber-Vodicka H."/>
            <person name="Cardini U."/>
            <person name="Geest Mvander."/>
            <person name="Kleiner M."/>
            <person name="Bulgheresi S."/>
            <person name="Fussmann M."/>
            <person name="Herbold C."/>
            <person name="Seah B.K.B."/>
            <person name="Antony C.Paul."/>
            <person name="Liu D."/>
            <person name="Belitz A."/>
            <person name="Weber M."/>
        </authorList>
    </citation>
    <scope>NUCLEOTIDE SEQUENCE [LARGE SCALE GENOMIC DNA]</scope>
    <source>
        <strain evidence="5">G_D</strain>
    </source>
</reference>
<proteinExistence type="inferred from homology"/>
<protein>
    <submittedName>
        <fullName evidence="5">Gamma-glutamyltransferase</fullName>
    </submittedName>
</protein>
<comment type="similarity">
    <text evidence="1">Belongs to the gamma-glutamyltransferase family.</text>
</comment>
<evidence type="ECO:0000256" key="1">
    <source>
        <dbReference type="ARBA" id="ARBA00009381"/>
    </source>
</evidence>
<evidence type="ECO:0000256" key="2">
    <source>
        <dbReference type="ARBA" id="ARBA00022679"/>
    </source>
</evidence>
<dbReference type="InterPro" id="IPR043137">
    <property type="entry name" value="GGT_ssub_C"/>
</dbReference>
<accession>A0A1E2UMM4</accession>
<dbReference type="GO" id="GO:0016787">
    <property type="term" value="F:hydrolase activity"/>
    <property type="evidence" value="ECO:0007669"/>
    <property type="project" value="UniProtKB-KW"/>
</dbReference>
<dbReference type="PANTHER" id="PTHR43199">
    <property type="entry name" value="GLUTATHIONE HYDROLASE"/>
    <property type="match status" value="1"/>
</dbReference>
<organism evidence="5 6">
    <name type="scientific">Candidatus Thiodiazotropha endoloripes</name>
    <dbReference type="NCBI Taxonomy" id="1818881"/>
    <lineage>
        <taxon>Bacteria</taxon>
        <taxon>Pseudomonadati</taxon>
        <taxon>Pseudomonadota</taxon>
        <taxon>Gammaproteobacteria</taxon>
        <taxon>Chromatiales</taxon>
        <taxon>Sedimenticolaceae</taxon>
        <taxon>Candidatus Thiodiazotropha</taxon>
    </lineage>
</organism>
<dbReference type="Proteomes" id="UP000094849">
    <property type="component" value="Unassembled WGS sequence"/>
</dbReference>
<dbReference type="PANTHER" id="PTHR43199:SF1">
    <property type="entry name" value="GLUTATHIONE HYDROLASE PROENZYME"/>
    <property type="match status" value="1"/>
</dbReference>
<dbReference type="AlphaFoldDB" id="A0A1E2UMM4"/>
<gene>
    <name evidence="5" type="ORF">A3196_02980</name>
</gene>
<dbReference type="PRINTS" id="PR01210">
    <property type="entry name" value="GGTRANSPTASE"/>
</dbReference>
<name>A0A1E2UMM4_9GAMM</name>
<keyword evidence="2 5" id="KW-0808">Transferase</keyword>
<keyword evidence="3" id="KW-0378">Hydrolase</keyword>
<dbReference type="InterPro" id="IPR029055">
    <property type="entry name" value="Ntn_hydrolases_N"/>
</dbReference>
<dbReference type="Pfam" id="PF01019">
    <property type="entry name" value="G_glu_transpept"/>
    <property type="match status" value="1"/>
</dbReference>